<dbReference type="PANTHER" id="PTHR23319:SF4">
    <property type="entry name" value="GRAM DOMAIN CONTAINING 1B, ISOFORM E"/>
    <property type="match status" value="1"/>
</dbReference>
<proteinExistence type="predicted"/>
<evidence type="ECO:0000313" key="3">
    <source>
        <dbReference type="Proteomes" id="UP001152795"/>
    </source>
</evidence>
<dbReference type="AlphaFoldDB" id="A0A6S7JEE7"/>
<protein>
    <submittedName>
        <fullName evidence="2">Uncharacterized protein</fullName>
    </submittedName>
</protein>
<feature type="region of interest" description="Disordered" evidence="1">
    <location>
        <begin position="1"/>
        <end position="56"/>
    </location>
</feature>
<reference evidence="2" key="1">
    <citation type="submission" date="2020-04" db="EMBL/GenBank/DDBJ databases">
        <authorList>
            <person name="Alioto T."/>
            <person name="Alioto T."/>
            <person name="Gomez Garrido J."/>
        </authorList>
    </citation>
    <scope>NUCLEOTIDE SEQUENCE</scope>
    <source>
        <strain evidence="2">A484AB</strain>
    </source>
</reference>
<dbReference type="InterPro" id="IPR004182">
    <property type="entry name" value="GRAM"/>
</dbReference>
<dbReference type="GO" id="GO:0032934">
    <property type="term" value="F:sterol binding"/>
    <property type="evidence" value="ECO:0007669"/>
    <property type="project" value="TreeGrafter"/>
</dbReference>
<gene>
    <name evidence="2" type="ORF">PACLA_8A035179</name>
</gene>
<dbReference type="GO" id="GO:0032366">
    <property type="term" value="P:intracellular sterol transport"/>
    <property type="evidence" value="ECO:0007669"/>
    <property type="project" value="TreeGrafter"/>
</dbReference>
<dbReference type="GO" id="GO:0005789">
    <property type="term" value="C:endoplasmic reticulum membrane"/>
    <property type="evidence" value="ECO:0007669"/>
    <property type="project" value="TreeGrafter"/>
</dbReference>
<evidence type="ECO:0000256" key="1">
    <source>
        <dbReference type="SAM" id="MobiDB-lite"/>
    </source>
</evidence>
<feature type="compositionally biased region" description="Polar residues" evidence="1">
    <location>
        <begin position="16"/>
        <end position="29"/>
    </location>
</feature>
<sequence length="214" mass="24592">MQSLSARKRRQAFLKSHTSPSLVQNNNSVDFPCSKQKEDSSDRLSLPNVNELDGNISHPVTLAQGTKHYPRKRSRLKVLLSPRNPYEEFHKLFTDIPKDEFPINDYSCALSRDILVHGRLFLTQNWMCFYSNIFGFETVVKLELRKVKSVARAKTAYMFPNAILVRTEKKKYLFCSFLMRDGAHKLLSTIWQESNNSKPDSGVDETSANGDQDE</sequence>
<dbReference type="PANTHER" id="PTHR23319">
    <property type="entry name" value="GRAM DOMAIN CONTAINING 1B, ISOFORM E"/>
    <property type="match status" value="1"/>
</dbReference>
<dbReference type="CDD" id="cd13220">
    <property type="entry name" value="PH-GRAM_GRAMDC"/>
    <property type="match status" value="1"/>
</dbReference>
<dbReference type="InterPro" id="IPR051482">
    <property type="entry name" value="Cholesterol_transport"/>
</dbReference>
<comment type="caution">
    <text evidence="2">The sequence shown here is derived from an EMBL/GenBank/DDBJ whole genome shotgun (WGS) entry which is preliminary data.</text>
</comment>
<dbReference type="Gene3D" id="2.30.29.30">
    <property type="entry name" value="Pleckstrin-homology domain (PH domain)/Phosphotyrosine-binding domain (PTB)"/>
    <property type="match status" value="1"/>
</dbReference>
<dbReference type="GO" id="GO:0005886">
    <property type="term" value="C:plasma membrane"/>
    <property type="evidence" value="ECO:0007669"/>
    <property type="project" value="TreeGrafter"/>
</dbReference>
<dbReference type="Proteomes" id="UP001152795">
    <property type="component" value="Unassembled WGS sequence"/>
</dbReference>
<accession>A0A6S7JEE7</accession>
<organism evidence="2 3">
    <name type="scientific">Paramuricea clavata</name>
    <name type="common">Red gorgonian</name>
    <name type="synonym">Violescent sea-whip</name>
    <dbReference type="NCBI Taxonomy" id="317549"/>
    <lineage>
        <taxon>Eukaryota</taxon>
        <taxon>Metazoa</taxon>
        <taxon>Cnidaria</taxon>
        <taxon>Anthozoa</taxon>
        <taxon>Octocorallia</taxon>
        <taxon>Malacalcyonacea</taxon>
        <taxon>Plexauridae</taxon>
        <taxon>Paramuricea</taxon>
    </lineage>
</organism>
<dbReference type="EMBL" id="CACRXK020016976">
    <property type="protein sequence ID" value="CAB4030576.1"/>
    <property type="molecule type" value="Genomic_DNA"/>
</dbReference>
<dbReference type="OrthoDB" id="5960980at2759"/>
<dbReference type="Pfam" id="PF02893">
    <property type="entry name" value="GRAM"/>
    <property type="match status" value="1"/>
</dbReference>
<name>A0A6S7JEE7_PARCT</name>
<dbReference type="SMART" id="SM00568">
    <property type="entry name" value="GRAM"/>
    <property type="match status" value="1"/>
</dbReference>
<evidence type="ECO:0000313" key="2">
    <source>
        <dbReference type="EMBL" id="CAB4030576.1"/>
    </source>
</evidence>
<feature type="non-terminal residue" evidence="2">
    <location>
        <position position="214"/>
    </location>
</feature>
<dbReference type="GO" id="GO:0140268">
    <property type="term" value="C:endoplasmic reticulum-plasma membrane contact site"/>
    <property type="evidence" value="ECO:0007669"/>
    <property type="project" value="TreeGrafter"/>
</dbReference>
<keyword evidence="3" id="KW-1185">Reference proteome</keyword>
<dbReference type="GO" id="GO:0120015">
    <property type="term" value="F:sterol transfer activity"/>
    <property type="evidence" value="ECO:0007669"/>
    <property type="project" value="TreeGrafter"/>
</dbReference>
<feature type="compositionally biased region" description="Basic residues" evidence="1">
    <location>
        <begin position="1"/>
        <end position="12"/>
    </location>
</feature>
<feature type="region of interest" description="Disordered" evidence="1">
    <location>
        <begin position="194"/>
        <end position="214"/>
    </location>
</feature>
<dbReference type="InterPro" id="IPR011993">
    <property type="entry name" value="PH-like_dom_sf"/>
</dbReference>